<comment type="subcellular location">
    <subcellularLocation>
        <location evidence="1">Cell membrane</location>
        <topology evidence="1">Single-pass membrane protein</topology>
    </subcellularLocation>
    <subcellularLocation>
        <location evidence="7">Cell membrane</location>
        <topology evidence="7">Single-pass type II membrane protein</topology>
    </subcellularLocation>
</comment>
<dbReference type="InterPro" id="IPR003400">
    <property type="entry name" value="ExbD"/>
</dbReference>
<dbReference type="Pfam" id="PF02472">
    <property type="entry name" value="ExbD"/>
    <property type="match status" value="1"/>
</dbReference>
<organism evidence="9 10">
    <name type="scientific">Ilyomonas limi</name>
    <dbReference type="NCBI Taxonomy" id="2575867"/>
    <lineage>
        <taxon>Bacteria</taxon>
        <taxon>Pseudomonadati</taxon>
        <taxon>Bacteroidota</taxon>
        <taxon>Chitinophagia</taxon>
        <taxon>Chitinophagales</taxon>
        <taxon>Chitinophagaceae</taxon>
        <taxon>Ilyomonas</taxon>
    </lineage>
</organism>
<comment type="caution">
    <text evidence="9">The sequence shown here is derived from an EMBL/GenBank/DDBJ whole genome shotgun (WGS) entry which is preliminary data.</text>
</comment>
<feature type="transmembrane region" description="Helical" evidence="8">
    <location>
        <begin position="29"/>
        <end position="49"/>
    </location>
</feature>
<dbReference type="GO" id="GO:0022857">
    <property type="term" value="F:transmembrane transporter activity"/>
    <property type="evidence" value="ECO:0007669"/>
    <property type="project" value="InterPro"/>
</dbReference>
<evidence type="ECO:0000256" key="5">
    <source>
        <dbReference type="ARBA" id="ARBA00022989"/>
    </source>
</evidence>
<reference evidence="9 10" key="1">
    <citation type="submission" date="2019-05" db="EMBL/GenBank/DDBJ databases">
        <title>Panacibacter sp. strain 17mud1-8 Genome sequencing and assembly.</title>
        <authorList>
            <person name="Chhetri G."/>
        </authorList>
    </citation>
    <scope>NUCLEOTIDE SEQUENCE [LARGE SCALE GENOMIC DNA]</scope>
    <source>
        <strain evidence="9 10">17mud1-8</strain>
    </source>
</reference>
<comment type="similarity">
    <text evidence="2 7">Belongs to the ExbD/TolR family.</text>
</comment>
<dbReference type="PANTHER" id="PTHR30558">
    <property type="entry name" value="EXBD MEMBRANE COMPONENT OF PMF-DRIVEN MACROMOLECULE IMPORT SYSTEM"/>
    <property type="match status" value="1"/>
</dbReference>
<evidence type="ECO:0000256" key="3">
    <source>
        <dbReference type="ARBA" id="ARBA00022475"/>
    </source>
</evidence>
<keyword evidence="7" id="KW-0653">Protein transport</keyword>
<evidence type="ECO:0000256" key="2">
    <source>
        <dbReference type="ARBA" id="ARBA00005811"/>
    </source>
</evidence>
<evidence type="ECO:0000256" key="8">
    <source>
        <dbReference type="SAM" id="Phobius"/>
    </source>
</evidence>
<proteinExistence type="inferred from homology"/>
<evidence type="ECO:0000256" key="7">
    <source>
        <dbReference type="RuleBase" id="RU003879"/>
    </source>
</evidence>
<dbReference type="PANTHER" id="PTHR30558:SF3">
    <property type="entry name" value="BIOPOLYMER TRANSPORT PROTEIN EXBD-RELATED"/>
    <property type="match status" value="1"/>
</dbReference>
<evidence type="ECO:0000313" key="9">
    <source>
        <dbReference type="EMBL" id="TKK71470.1"/>
    </source>
</evidence>
<evidence type="ECO:0000256" key="4">
    <source>
        <dbReference type="ARBA" id="ARBA00022692"/>
    </source>
</evidence>
<keyword evidence="3" id="KW-1003">Cell membrane</keyword>
<gene>
    <name evidence="9" type="ORF">FC093_00115</name>
</gene>
<dbReference type="OrthoDB" id="952702at2"/>
<dbReference type="GO" id="GO:0015031">
    <property type="term" value="P:protein transport"/>
    <property type="evidence" value="ECO:0007669"/>
    <property type="project" value="UniProtKB-KW"/>
</dbReference>
<keyword evidence="5 8" id="KW-1133">Transmembrane helix</keyword>
<evidence type="ECO:0000313" key="10">
    <source>
        <dbReference type="Proteomes" id="UP000305848"/>
    </source>
</evidence>
<keyword evidence="4 7" id="KW-0812">Transmembrane</keyword>
<evidence type="ECO:0000256" key="1">
    <source>
        <dbReference type="ARBA" id="ARBA00004162"/>
    </source>
</evidence>
<dbReference type="Proteomes" id="UP000305848">
    <property type="component" value="Unassembled WGS sequence"/>
</dbReference>
<name>A0A4U3L8S0_9BACT</name>
<accession>A0A4U3L8S0</accession>
<evidence type="ECO:0000256" key="6">
    <source>
        <dbReference type="ARBA" id="ARBA00023136"/>
    </source>
</evidence>
<keyword evidence="7" id="KW-0813">Transport</keyword>
<dbReference type="GO" id="GO:0005886">
    <property type="term" value="C:plasma membrane"/>
    <property type="evidence" value="ECO:0007669"/>
    <property type="project" value="UniProtKB-SubCell"/>
</dbReference>
<sequence>MFMAEVQTAVLTGKRGITRGKKLSTRVDLTPMVDLGFLLITFFIFTTTLNEQKAMRLNLPQDGAGGVTAVSKTISLLLCEDNKVKYYAGDNPTSMQETNYSPAGIRSVILQQTQKVAAQFGDRNETVVLIKPTPDCTYENIVNTLDEMTITDVRRYILMDANKEELNLIKR</sequence>
<keyword evidence="6 8" id="KW-0472">Membrane</keyword>
<protein>
    <submittedName>
        <fullName evidence="9">Biopolymer transporter ExbD</fullName>
    </submittedName>
</protein>
<dbReference type="AlphaFoldDB" id="A0A4U3L8S0"/>
<dbReference type="EMBL" id="SZQL01000001">
    <property type="protein sequence ID" value="TKK71470.1"/>
    <property type="molecule type" value="Genomic_DNA"/>
</dbReference>
<keyword evidence="10" id="KW-1185">Reference proteome</keyword>